<dbReference type="GO" id="GO:0042421">
    <property type="term" value="P:norepinephrine biosynthetic process"/>
    <property type="evidence" value="ECO:0007669"/>
    <property type="project" value="TreeGrafter"/>
</dbReference>
<dbReference type="GO" id="GO:0006589">
    <property type="term" value="P:octopamine biosynthetic process"/>
    <property type="evidence" value="ECO:0007669"/>
    <property type="project" value="TreeGrafter"/>
</dbReference>
<dbReference type="InterPro" id="IPR008977">
    <property type="entry name" value="PHM/PNGase_F_dom_sf"/>
</dbReference>
<dbReference type="CDD" id="cd09631">
    <property type="entry name" value="DOMON_DOH"/>
    <property type="match status" value="1"/>
</dbReference>
<feature type="signal peptide" evidence="4">
    <location>
        <begin position="1"/>
        <end position="23"/>
    </location>
</feature>
<dbReference type="FunFam" id="2.60.120.230:FF:000001">
    <property type="entry name" value="Monooxygenase, DBH-like 1"/>
    <property type="match status" value="1"/>
</dbReference>
<dbReference type="EMBL" id="LNIX01000010">
    <property type="protein sequence ID" value="OXA49379.1"/>
    <property type="molecule type" value="Genomic_DNA"/>
</dbReference>
<dbReference type="SUPFAM" id="SSF49742">
    <property type="entry name" value="PHM/PNGase F"/>
    <property type="match status" value="2"/>
</dbReference>
<dbReference type="Proteomes" id="UP000198287">
    <property type="component" value="Unassembled WGS sequence"/>
</dbReference>
<dbReference type="InterPro" id="IPR000945">
    <property type="entry name" value="DBH-like"/>
</dbReference>
<dbReference type="InterPro" id="IPR005018">
    <property type="entry name" value="DOMON_domain"/>
</dbReference>
<dbReference type="PANTHER" id="PTHR10157:SF23">
    <property type="entry name" value="MOXD1 HOMOLOG 1"/>
    <property type="match status" value="1"/>
</dbReference>
<dbReference type="InterPro" id="IPR024548">
    <property type="entry name" value="Cu2_monoox_C"/>
</dbReference>
<proteinExistence type="inferred from homology"/>
<dbReference type="AlphaFoldDB" id="A0A226DVX3"/>
<keyword evidence="6" id="KW-0503">Monooxygenase</keyword>
<feature type="domain" description="DOMON" evidence="5">
    <location>
        <begin position="35"/>
        <end position="155"/>
    </location>
</feature>
<keyword evidence="3" id="KW-0325">Glycoprotein</keyword>
<dbReference type="GO" id="GO:0005507">
    <property type="term" value="F:copper ion binding"/>
    <property type="evidence" value="ECO:0007669"/>
    <property type="project" value="InterPro"/>
</dbReference>
<reference evidence="6 7" key="1">
    <citation type="submission" date="2015-12" db="EMBL/GenBank/DDBJ databases">
        <title>The genome of Folsomia candida.</title>
        <authorList>
            <person name="Faddeeva A."/>
            <person name="Derks M.F."/>
            <person name="Anvar Y."/>
            <person name="Smit S."/>
            <person name="Van Straalen N."/>
            <person name="Roelofs D."/>
        </authorList>
    </citation>
    <scope>NUCLEOTIDE SEQUENCE [LARGE SCALE GENOMIC DNA]</scope>
    <source>
        <strain evidence="6 7">VU population</strain>
        <tissue evidence="6">Whole body</tissue>
    </source>
</reference>
<dbReference type="OrthoDB" id="19261at2759"/>
<keyword evidence="4" id="KW-0732">Signal</keyword>
<dbReference type="InterPro" id="IPR036939">
    <property type="entry name" value="Cu2_ascorb_mOase_N_sf"/>
</dbReference>
<protein>
    <submittedName>
        <fullName evidence="6">DBH-like monooxygenase protein 2</fullName>
    </submittedName>
</protein>
<comment type="similarity">
    <text evidence="1">Belongs to the copper type II ascorbate-dependent monooxygenase family.</text>
</comment>
<dbReference type="OMA" id="MYLGDYH"/>
<dbReference type="GO" id="GO:0004500">
    <property type="term" value="F:dopamine beta-monooxygenase activity"/>
    <property type="evidence" value="ECO:0007669"/>
    <property type="project" value="InterPro"/>
</dbReference>
<name>A0A226DVX3_FOLCA</name>
<evidence type="ECO:0000259" key="5">
    <source>
        <dbReference type="PROSITE" id="PS50836"/>
    </source>
</evidence>
<dbReference type="GO" id="GO:0030667">
    <property type="term" value="C:secretory granule membrane"/>
    <property type="evidence" value="ECO:0007669"/>
    <property type="project" value="TreeGrafter"/>
</dbReference>
<evidence type="ECO:0000256" key="1">
    <source>
        <dbReference type="ARBA" id="ARBA00010676"/>
    </source>
</evidence>
<dbReference type="GO" id="GO:0042420">
    <property type="term" value="P:dopamine catabolic process"/>
    <property type="evidence" value="ECO:0007669"/>
    <property type="project" value="TreeGrafter"/>
</dbReference>
<dbReference type="Gene3D" id="2.60.120.230">
    <property type="match status" value="1"/>
</dbReference>
<dbReference type="PROSITE" id="PS50836">
    <property type="entry name" value="DOMON"/>
    <property type="match status" value="1"/>
</dbReference>
<keyword evidence="2" id="KW-1015">Disulfide bond</keyword>
<evidence type="ECO:0000313" key="6">
    <source>
        <dbReference type="EMBL" id="OXA49379.1"/>
    </source>
</evidence>
<keyword evidence="6" id="KW-0560">Oxidoreductase</keyword>
<dbReference type="InterPro" id="IPR045266">
    <property type="entry name" value="DOH_DOMON"/>
</dbReference>
<keyword evidence="7" id="KW-1185">Reference proteome</keyword>
<accession>A0A226DVX3</accession>
<dbReference type="InterPro" id="IPR014784">
    <property type="entry name" value="Cu2_ascorb_mOase-like_C"/>
</dbReference>
<dbReference type="GO" id="GO:0005615">
    <property type="term" value="C:extracellular space"/>
    <property type="evidence" value="ECO:0007669"/>
    <property type="project" value="TreeGrafter"/>
</dbReference>
<gene>
    <name evidence="6" type="ORF">Fcan01_16043</name>
</gene>
<evidence type="ECO:0000256" key="4">
    <source>
        <dbReference type="SAM" id="SignalP"/>
    </source>
</evidence>
<feature type="chain" id="PRO_5013144245" evidence="4">
    <location>
        <begin position="24"/>
        <end position="506"/>
    </location>
</feature>
<comment type="caution">
    <text evidence="6">The sequence shown here is derived from an EMBL/GenBank/DDBJ whole genome shotgun (WGS) entry which is preliminary data.</text>
</comment>
<dbReference type="Gene3D" id="2.60.120.310">
    <property type="entry name" value="Copper type II, ascorbate-dependent monooxygenase, N-terminal domain"/>
    <property type="match status" value="1"/>
</dbReference>
<dbReference type="PANTHER" id="PTHR10157">
    <property type="entry name" value="DOPAMINE BETA HYDROXYLASE RELATED"/>
    <property type="match status" value="1"/>
</dbReference>
<dbReference type="Pfam" id="PF03712">
    <property type="entry name" value="Cu2_monoox_C"/>
    <property type="match status" value="1"/>
</dbReference>
<evidence type="ECO:0000256" key="3">
    <source>
        <dbReference type="ARBA" id="ARBA00023180"/>
    </source>
</evidence>
<evidence type="ECO:0000313" key="7">
    <source>
        <dbReference type="Proteomes" id="UP000198287"/>
    </source>
</evidence>
<dbReference type="Pfam" id="PF03351">
    <property type="entry name" value="DOMON"/>
    <property type="match status" value="1"/>
</dbReference>
<dbReference type="SMART" id="SM00664">
    <property type="entry name" value="DoH"/>
    <property type="match status" value="1"/>
</dbReference>
<evidence type="ECO:0000256" key="2">
    <source>
        <dbReference type="ARBA" id="ARBA00023157"/>
    </source>
</evidence>
<organism evidence="6 7">
    <name type="scientific">Folsomia candida</name>
    <name type="common">Springtail</name>
    <dbReference type="NCBI Taxonomy" id="158441"/>
    <lineage>
        <taxon>Eukaryota</taxon>
        <taxon>Metazoa</taxon>
        <taxon>Ecdysozoa</taxon>
        <taxon>Arthropoda</taxon>
        <taxon>Hexapoda</taxon>
        <taxon>Collembola</taxon>
        <taxon>Entomobryomorpha</taxon>
        <taxon>Isotomoidea</taxon>
        <taxon>Isotomidae</taxon>
        <taxon>Proisotominae</taxon>
        <taxon>Folsomia</taxon>
    </lineage>
</organism>
<sequence>MLAKILTLLLFTGLLHIFPPCSSIYMNEETLDGEGKYVLRWDVVEDRIEFEVVAGTLGFVGFGISPSGRMTGADIFIAGVRPDGSTYGLDFHATGQTTPVLDTQQDWRLLEAYVLSGENKTVLKFSRFLNTCNEQDFAIGFDTLLPSFHSIQHTHHFVVYSCQAPPHQTDEEAFDRFTYTNGVIGDHCSTTQYFPIAQCDSIVYTWAKGGKMMIFPEDVGFPIGETPTAQYYMVEVHYDNPHLLEGAFFETGLVMYYTPELRSVDAGILGIGQSVDISLTIPPNQDAFKVVGHCSPQCTHETLEPEGITVFASMLHSHKSGRKMKTRHFRGNIELPWIDFDTQYDFNFQQNKVLLETRQILPGDQLSVECTYSSIWRKGKPVIGGRSTYEEMCQGVLWYYPRSRLECMSRYDVDTHLADFGVETYHTVQLAASLRYIVDTPISIAGDYYDLVASKFNWTEDFLRVYKDERLNGYQISECGGKLRPTRYPENLVDYVPKDECGMEKT</sequence>